<keyword evidence="4 12" id="KW-0378">Hydrolase</keyword>
<dbReference type="SUPFAM" id="SSF54980">
    <property type="entry name" value="EF-G C-terminal domain-like"/>
    <property type="match status" value="2"/>
</dbReference>
<dbReference type="Gene3D" id="3.30.70.2570">
    <property type="entry name" value="Elongation factor 4, C-terminal domain"/>
    <property type="match status" value="1"/>
</dbReference>
<dbReference type="Gene3D" id="3.30.70.240">
    <property type="match status" value="1"/>
</dbReference>
<dbReference type="FunFam" id="3.30.70.2570:FF:000001">
    <property type="entry name" value="Translation factor GUF1, mitochondrial"/>
    <property type="match status" value="1"/>
</dbReference>
<proteinExistence type="inferred from homology"/>
<comment type="similarity">
    <text evidence="1 12">Belongs to the TRAFAC class translation factor GTPase superfamily. Classic translation factor GTPase family. LepA subfamily.</text>
</comment>
<evidence type="ECO:0000256" key="11">
    <source>
        <dbReference type="ARBA" id="ARBA00066744"/>
    </source>
</evidence>
<dbReference type="InterPro" id="IPR035647">
    <property type="entry name" value="EFG_III/V"/>
</dbReference>
<keyword evidence="7 12" id="KW-0472">Membrane</keyword>
<dbReference type="InterPro" id="IPR000640">
    <property type="entry name" value="EFG_V-like"/>
</dbReference>
<evidence type="ECO:0000256" key="3">
    <source>
        <dbReference type="ARBA" id="ARBA00022741"/>
    </source>
</evidence>
<dbReference type="Pfam" id="PF00679">
    <property type="entry name" value="EFG_C"/>
    <property type="match status" value="1"/>
</dbReference>
<dbReference type="GO" id="GO:0043022">
    <property type="term" value="F:ribosome binding"/>
    <property type="evidence" value="ECO:0007669"/>
    <property type="project" value="UniProtKB-UniRule"/>
</dbReference>
<feature type="binding site" evidence="12">
    <location>
        <begin position="132"/>
        <end position="135"/>
    </location>
    <ligand>
        <name>GTP</name>
        <dbReference type="ChEBI" id="CHEBI:37565"/>
    </ligand>
</feature>
<evidence type="ECO:0000256" key="6">
    <source>
        <dbReference type="ARBA" id="ARBA00023134"/>
    </source>
</evidence>
<name>A0A1F5BU14_9BACT</name>
<dbReference type="PANTHER" id="PTHR43512:SF4">
    <property type="entry name" value="TRANSLATION FACTOR GUF1 HOMOLOG, CHLOROPLASTIC"/>
    <property type="match status" value="1"/>
</dbReference>
<comment type="function">
    <text evidence="9 12">Required for accurate and efficient protein synthesis under certain stress conditions. May act as a fidelity factor of the translation reaction, by catalyzing a one-codon backward translocation of tRNAs on improperly translocated ribosomes. Back-translocation proceeds from a post-translocation (POST) complex to a pre-translocation (PRE) complex, thus giving elongation factor G a second chance to translocate the tRNAs correctly. Binds to ribosomes in a GTP-dependent manner.</text>
</comment>
<dbReference type="PROSITE" id="PS51722">
    <property type="entry name" value="G_TR_2"/>
    <property type="match status" value="1"/>
</dbReference>
<dbReference type="Pfam" id="PF00009">
    <property type="entry name" value="GTP_EFTU"/>
    <property type="match status" value="1"/>
</dbReference>
<dbReference type="SUPFAM" id="SSF52540">
    <property type="entry name" value="P-loop containing nucleoside triphosphate hydrolases"/>
    <property type="match status" value="1"/>
</dbReference>
<dbReference type="NCBIfam" id="TIGR01393">
    <property type="entry name" value="lepA"/>
    <property type="match status" value="1"/>
</dbReference>
<reference evidence="14 15" key="1">
    <citation type="journal article" date="2016" name="Nat. Commun.">
        <title>Thousands of microbial genomes shed light on interconnected biogeochemical processes in an aquifer system.</title>
        <authorList>
            <person name="Anantharaman K."/>
            <person name="Brown C.T."/>
            <person name="Hug L.A."/>
            <person name="Sharon I."/>
            <person name="Castelle C.J."/>
            <person name="Probst A.J."/>
            <person name="Thomas B.C."/>
            <person name="Singh A."/>
            <person name="Wilkins M.J."/>
            <person name="Karaoz U."/>
            <person name="Brodie E.L."/>
            <person name="Williams K.H."/>
            <person name="Hubbard S.S."/>
            <person name="Banfield J.F."/>
        </authorList>
    </citation>
    <scope>NUCLEOTIDE SEQUENCE [LARGE SCALE GENOMIC DNA]</scope>
</reference>
<protein>
    <recommendedName>
        <fullName evidence="11 12">Elongation factor 4</fullName>
        <shortName evidence="12">EF-4</shortName>
        <ecNumber evidence="11 12">3.6.5.n1</ecNumber>
    </recommendedName>
    <alternativeName>
        <fullName evidence="12">Ribosomal back-translocase LepA</fullName>
    </alternativeName>
</protein>
<dbReference type="GO" id="GO:0005886">
    <property type="term" value="C:plasma membrane"/>
    <property type="evidence" value="ECO:0007669"/>
    <property type="project" value="UniProtKB-SubCell"/>
</dbReference>
<dbReference type="NCBIfam" id="TIGR00231">
    <property type="entry name" value="small_GTP"/>
    <property type="match status" value="1"/>
</dbReference>
<evidence type="ECO:0000313" key="15">
    <source>
        <dbReference type="Proteomes" id="UP000176650"/>
    </source>
</evidence>
<dbReference type="CDD" id="cd03699">
    <property type="entry name" value="EF4_II"/>
    <property type="match status" value="1"/>
</dbReference>
<dbReference type="InterPro" id="IPR000795">
    <property type="entry name" value="T_Tr_GTP-bd_dom"/>
</dbReference>
<keyword evidence="6 12" id="KW-0342">GTP-binding</keyword>
<keyword evidence="3 12" id="KW-0547">Nucleotide-binding</keyword>
<evidence type="ECO:0000256" key="5">
    <source>
        <dbReference type="ARBA" id="ARBA00022917"/>
    </source>
</evidence>
<organism evidence="14 15">
    <name type="scientific">Candidatus Azambacteria bacterium RIFCSPLOWO2_01_FULL_46_25</name>
    <dbReference type="NCBI Taxonomy" id="1797298"/>
    <lineage>
        <taxon>Bacteria</taxon>
        <taxon>Candidatus Azamiibacteriota</taxon>
    </lineage>
</organism>
<evidence type="ECO:0000259" key="13">
    <source>
        <dbReference type="PROSITE" id="PS51722"/>
    </source>
</evidence>
<dbReference type="InterPro" id="IPR031157">
    <property type="entry name" value="G_TR_CS"/>
</dbReference>
<dbReference type="PROSITE" id="PS00301">
    <property type="entry name" value="G_TR_1"/>
    <property type="match status" value="1"/>
</dbReference>
<dbReference type="InterPro" id="IPR009000">
    <property type="entry name" value="Transl_B-barrel_sf"/>
</dbReference>
<accession>A0A1F5BU14</accession>
<dbReference type="FunFam" id="2.40.30.10:FF:000015">
    <property type="entry name" value="Translation factor GUF1, mitochondrial"/>
    <property type="match status" value="1"/>
</dbReference>
<dbReference type="Gene3D" id="3.40.50.300">
    <property type="entry name" value="P-loop containing nucleotide triphosphate hydrolases"/>
    <property type="match status" value="1"/>
</dbReference>
<dbReference type="InterPro" id="IPR006297">
    <property type="entry name" value="EF-4"/>
</dbReference>
<dbReference type="STRING" id="1797298.A2988_01305"/>
<dbReference type="SMART" id="SM00838">
    <property type="entry name" value="EFG_C"/>
    <property type="match status" value="1"/>
</dbReference>
<dbReference type="Gene3D" id="3.30.70.870">
    <property type="entry name" value="Elongation Factor G (Translational Gtpase), domain 3"/>
    <property type="match status" value="1"/>
</dbReference>
<gene>
    <name evidence="12" type="primary">lepA</name>
    <name evidence="14" type="ORF">A2988_01305</name>
</gene>
<evidence type="ECO:0000256" key="12">
    <source>
        <dbReference type="HAMAP-Rule" id="MF_00071"/>
    </source>
</evidence>
<feature type="binding site" evidence="12">
    <location>
        <begin position="16"/>
        <end position="21"/>
    </location>
    <ligand>
        <name>GTP</name>
        <dbReference type="ChEBI" id="CHEBI:37565"/>
    </ligand>
</feature>
<sequence>MDQKHIRNFCIIAHIDHGKSTLADRFLDLTKTVEKRKMQDQMLDTMSIERERGITIKMQPVRMTYKLQATGYELNLIDTPGHVDFGYEVSRSLAAVEGAVLLVDCTKGVQAQTLANLEQAQKLGLAIIPAVNKIDLPNARVAETKTEIAKLLGIDESEVLSISGKTGEGVPELLERIVKQVPAPKGNATGPLKALIFDSSYDAYKGVVANVRLFDGTVRRHDIVRFMIAGTQSEVLEAGIFKPAFESTEELNAGEIGYIATGVKEINKVRVGETVTLVNNPTPEPLHGYKDPLRVVYASFFPQNADDFDTLRDALSKLKLNDASFHFEPEQSDALGRGFRCGFLGVLHMDIIRERLKREYGIEPLITIPSVSYQIKLRNGQEQLIYSPSDIKDPANVLEIREPYAKLEILTSPEYLGAVMRLLDESRGTYKETHYITPEKTILRYEAPLAEIIVDFYDKLKSATSGYASLSYDITGFVKNDLIRMDILVAGDLVEPMSQIVPRASAERRGRAMVEKLKEIIPRQLFAVTIQAAIGGKVIARADISAMRKDVTGYLYGGDYTRKRKLLEKQKKGKKKMKASGKVNIPPDVYFKVLQK</sequence>
<dbReference type="InterPro" id="IPR013842">
    <property type="entry name" value="LepA_CTD"/>
</dbReference>
<dbReference type="FunFam" id="3.30.70.870:FF:000004">
    <property type="entry name" value="Translation factor GUF1, mitochondrial"/>
    <property type="match status" value="1"/>
</dbReference>
<dbReference type="InterPro" id="IPR035654">
    <property type="entry name" value="LepA_IV"/>
</dbReference>
<dbReference type="InterPro" id="IPR038363">
    <property type="entry name" value="LepA_C_sf"/>
</dbReference>
<comment type="subcellular location">
    <subcellularLocation>
        <location evidence="12">Cell membrane</location>
        <topology evidence="12">Peripheral membrane protein</topology>
        <orientation evidence="12">Cytoplasmic side</orientation>
    </subcellularLocation>
</comment>
<evidence type="ECO:0000256" key="9">
    <source>
        <dbReference type="ARBA" id="ARBA00057626"/>
    </source>
</evidence>
<evidence type="ECO:0000256" key="4">
    <source>
        <dbReference type="ARBA" id="ARBA00022801"/>
    </source>
</evidence>
<dbReference type="GO" id="GO:0045727">
    <property type="term" value="P:positive regulation of translation"/>
    <property type="evidence" value="ECO:0007669"/>
    <property type="project" value="UniProtKB-UniRule"/>
</dbReference>
<evidence type="ECO:0000256" key="8">
    <source>
        <dbReference type="ARBA" id="ARBA00050293"/>
    </source>
</evidence>
<keyword evidence="2 12" id="KW-1003">Cell membrane</keyword>
<dbReference type="AlphaFoldDB" id="A0A1F5BU14"/>
<dbReference type="Proteomes" id="UP000176650">
    <property type="component" value="Unassembled WGS sequence"/>
</dbReference>
<dbReference type="EMBL" id="MEYS01000002">
    <property type="protein sequence ID" value="OGD34102.1"/>
    <property type="molecule type" value="Genomic_DNA"/>
</dbReference>
<dbReference type="InterPro" id="IPR005225">
    <property type="entry name" value="Small_GTP-bd"/>
</dbReference>
<dbReference type="GO" id="GO:0005525">
    <property type="term" value="F:GTP binding"/>
    <property type="evidence" value="ECO:0007669"/>
    <property type="project" value="UniProtKB-UniRule"/>
</dbReference>
<dbReference type="FunFam" id="3.30.70.240:FF:000007">
    <property type="entry name" value="Translation factor GUF1, mitochondrial"/>
    <property type="match status" value="1"/>
</dbReference>
<keyword evidence="5 12" id="KW-0648">Protein biosynthesis</keyword>
<feature type="domain" description="Tr-type G" evidence="13">
    <location>
        <begin position="4"/>
        <end position="185"/>
    </location>
</feature>
<evidence type="ECO:0000256" key="1">
    <source>
        <dbReference type="ARBA" id="ARBA00005454"/>
    </source>
</evidence>
<dbReference type="GO" id="GO:0003924">
    <property type="term" value="F:GTPase activity"/>
    <property type="evidence" value="ECO:0007669"/>
    <property type="project" value="UniProtKB-UniRule"/>
</dbReference>
<comment type="catalytic activity">
    <reaction evidence="8 12">
        <text>GTP + H2O = GDP + phosphate + H(+)</text>
        <dbReference type="Rhea" id="RHEA:19669"/>
        <dbReference type="ChEBI" id="CHEBI:15377"/>
        <dbReference type="ChEBI" id="CHEBI:15378"/>
        <dbReference type="ChEBI" id="CHEBI:37565"/>
        <dbReference type="ChEBI" id="CHEBI:43474"/>
        <dbReference type="ChEBI" id="CHEBI:58189"/>
        <dbReference type="EC" id="3.6.5.n1"/>
    </reaction>
</comment>
<dbReference type="FunFam" id="3.40.50.300:FF:000078">
    <property type="entry name" value="Elongation factor 4"/>
    <property type="match status" value="1"/>
</dbReference>
<dbReference type="PRINTS" id="PR00315">
    <property type="entry name" value="ELONGATNFCT"/>
</dbReference>
<dbReference type="InterPro" id="IPR004161">
    <property type="entry name" value="EFTu-like_2"/>
</dbReference>
<dbReference type="CDD" id="cd01890">
    <property type="entry name" value="LepA"/>
    <property type="match status" value="1"/>
</dbReference>
<evidence type="ECO:0000256" key="7">
    <source>
        <dbReference type="ARBA" id="ARBA00023136"/>
    </source>
</evidence>
<evidence type="ECO:0000256" key="2">
    <source>
        <dbReference type="ARBA" id="ARBA00022475"/>
    </source>
</evidence>
<dbReference type="HAMAP" id="MF_00071">
    <property type="entry name" value="LepA"/>
    <property type="match status" value="1"/>
</dbReference>
<dbReference type="InterPro" id="IPR027417">
    <property type="entry name" value="P-loop_NTPase"/>
</dbReference>
<dbReference type="SUPFAM" id="SSF50447">
    <property type="entry name" value="Translation proteins"/>
    <property type="match status" value="1"/>
</dbReference>
<dbReference type="CDD" id="cd03709">
    <property type="entry name" value="lepA_C"/>
    <property type="match status" value="1"/>
</dbReference>
<dbReference type="EC" id="3.6.5.n1" evidence="11 12"/>
<dbReference type="Pfam" id="PF03144">
    <property type="entry name" value="GTP_EFTU_D2"/>
    <property type="match status" value="1"/>
</dbReference>
<dbReference type="PANTHER" id="PTHR43512">
    <property type="entry name" value="TRANSLATION FACTOR GUF1-RELATED"/>
    <property type="match status" value="1"/>
</dbReference>
<dbReference type="GO" id="GO:0003746">
    <property type="term" value="F:translation elongation factor activity"/>
    <property type="evidence" value="ECO:0007669"/>
    <property type="project" value="UniProtKB-UniRule"/>
</dbReference>
<comment type="similarity">
    <text evidence="10">Belongs to the GTP-binding elongation factor family. LepA subfamily.</text>
</comment>
<keyword evidence="14" id="KW-0251">Elongation factor</keyword>
<dbReference type="Gene3D" id="2.40.30.10">
    <property type="entry name" value="Translation factors"/>
    <property type="match status" value="1"/>
</dbReference>
<evidence type="ECO:0000256" key="10">
    <source>
        <dbReference type="ARBA" id="ARBA00061052"/>
    </source>
</evidence>
<comment type="caution">
    <text evidence="14">The sequence shown here is derived from an EMBL/GenBank/DDBJ whole genome shotgun (WGS) entry which is preliminary data.</text>
</comment>
<evidence type="ECO:0000313" key="14">
    <source>
        <dbReference type="EMBL" id="OGD34102.1"/>
    </source>
</evidence>
<dbReference type="Pfam" id="PF06421">
    <property type="entry name" value="LepA_C"/>
    <property type="match status" value="1"/>
</dbReference>
<dbReference type="CDD" id="cd16260">
    <property type="entry name" value="EF4_III"/>
    <property type="match status" value="1"/>
</dbReference>